<dbReference type="EMBL" id="FN649014">
    <property type="protein sequence ID" value="CBN75313.1"/>
    <property type="molecule type" value="Genomic_DNA"/>
</dbReference>
<dbReference type="AlphaFoldDB" id="D8LT39"/>
<accession>D8LT39</accession>
<organism evidence="1 2">
    <name type="scientific">Ectocarpus siliculosus</name>
    <name type="common">Brown alga</name>
    <name type="synonym">Conferva siliculosa</name>
    <dbReference type="NCBI Taxonomy" id="2880"/>
    <lineage>
        <taxon>Eukaryota</taxon>
        <taxon>Sar</taxon>
        <taxon>Stramenopiles</taxon>
        <taxon>Ochrophyta</taxon>
        <taxon>PX clade</taxon>
        <taxon>Phaeophyceae</taxon>
        <taxon>Ectocarpales</taxon>
        <taxon>Ectocarpaceae</taxon>
        <taxon>Ectocarpus</taxon>
    </lineage>
</organism>
<gene>
    <name evidence="1" type="ORF">Esi_0078_0041</name>
</gene>
<sequence length="210" mass="23933">MGMTARTLPLSYLKDIGYLGEAQRRGLEKTTNIVKRVATIAKLRAWQKWRQLGVPKRSAGKKATTTGNILCAAVTRGYLARRRVAMIRRERAKAAAQRAELKRSLLQRRLVKVSAASRIVASCLIANAWARRRERRRLVRAAVAMVERNYIARKAREQGWREIVLYRKEHAAAGMIQRWTRGVLVRRRTPLVSVGILKLECAGEFSVDRC</sequence>
<proteinExistence type="predicted"/>
<dbReference type="InParanoid" id="D8LT39"/>
<evidence type="ECO:0000313" key="2">
    <source>
        <dbReference type="Proteomes" id="UP000002630"/>
    </source>
</evidence>
<evidence type="ECO:0000313" key="1">
    <source>
        <dbReference type="EMBL" id="CBN75313.1"/>
    </source>
</evidence>
<keyword evidence="2" id="KW-1185">Reference proteome</keyword>
<name>D8LT39_ECTSI</name>
<protein>
    <submittedName>
        <fullName evidence="1">Uncharacterized protein</fullName>
    </submittedName>
</protein>
<reference evidence="1 2" key="1">
    <citation type="journal article" date="2010" name="Nature">
        <title>The Ectocarpus genome and the independent evolution of multicellularity in brown algae.</title>
        <authorList>
            <person name="Cock J.M."/>
            <person name="Sterck L."/>
            <person name="Rouze P."/>
            <person name="Scornet D."/>
            <person name="Allen A.E."/>
            <person name="Amoutzias G."/>
            <person name="Anthouard V."/>
            <person name="Artiguenave F."/>
            <person name="Aury J.M."/>
            <person name="Badger J.H."/>
            <person name="Beszteri B."/>
            <person name="Billiau K."/>
            <person name="Bonnet E."/>
            <person name="Bothwell J.H."/>
            <person name="Bowler C."/>
            <person name="Boyen C."/>
            <person name="Brownlee C."/>
            <person name="Carrano C.J."/>
            <person name="Charrier B."/>
            <person name="Cho G.Y."/>
            <person name="Coelho S.M."/>
            <person name="Collen J."/>
            <person name="Corre E."/>
            <person name="Da Silva C."/>
            <person name="Delage L."/>
            <person name="Delaroque N."/>
            <person name="Dittami S.M."/>
            <person name="Doulbeau S."/>
            <person name="Elias M."/>
            <person name="Farnham G."/>
            <person name="Gachon C.M."/>
            <person name="Gschloessl B."/>
            <person name="Heesch S."/>
            <person name="Jabbari K."/>
            <person name="Jubin C."/>
            <person name="Kawai H."/>
            <person name="Kimura K."/>
            <person name="Kloareg B."/>
            <person name="Kupper F.C."/>
            <person name="Lang D."/>
            <person name="Le Bail A."/>
            <person name="Leblanc C."/>
            <person name="Lerouge P."/>
            <person name="Lohr M."/>
            <person name="Lopez P.J."/>
            <person name="Martens C."/>
            <person name="Maumus F."/>
            <person name="Michel G."/>
            <person name="Miranda-Saavedra D."/>
            <person name="Morales J."/>
            <person name="Moreau H."/>
            <person name="Motomura T."/>
            <person name="Nagasato C."/>
            <person name="Napoli C.A."/>
            <person name="Nelson D.R."/>
            <person name="Nyvall-Collen P."/>
            <person name="Peters A.F."/>
            <person name="Pommier C."/>
            <person name="Potin P."/>
            <person name="Poulain J."/>
            <person name="Quesneville H."/>
            <person name="Read B."/>
            <person name="Rensing S.A."/>
            <person name="Ritter A."/>
            <person name="Rousvoal S."/>
            <person name="Samanta M."/>
            <person name="Samson G."/>
            <person name="Schroeder D.C."/>
            <person name="Segurens B."/>
            <person name="Strittmatter M."/>
            <person name="Tonon T."/>
            <person name="Tregear J.W."/>
            <person name="Valentin K."/>
            <person name="von Dassow P."/>
            <person name="Yamagishi T."/>
            <person name="Van de Peer Y."/>
            <person name="Wincker P."/>
        </authorList>
    </citation>
    <scope>NUCLEOTIDE SEQUENCE [LARGE SCALE GENOMIC DNA]</scope>
    <source>
        <strain evidence="2">Ec32 / CCAP1310/4</strain>
    </source>
</reference>
<dbReference type="EMBL" id="FN649731">
    <property type="protein sequence ID" value="CBN75313.1"/>
    <property type="molecule type" value="Genomic_DNA"/>
</dbReference>
<dbReference type="Proteomes" id="UP000002630">
    <property type="component" value="Linkage Group LG06"/>
</dbReference>